<dbReference type="InterPro" id="IPR012337">
    <property type="entry name" value="RNaseH-like_sf"/>
</dbReference>
<dbReference type="InterPro" id="IPR040151">
    <property type="entry name" value="Gfd2/YDR514C-like"/>
</dbReference>
<dbReference type="Proteomes" id="UP001296104">
    <property type="component" value="Unassembled WGS sequence"/>
</dbReference>
<dbReference type="InterPro" id="IPR048519">
    <property type="entry name" value="Gfd2/YDR514C-like_C"/>
</dbReference>
<feature type="domain" description="Capsule synthesis protein CapA" evidence="1">
    <location>
        <begin position="224"/>
        <end position="353"/>
    </location>
</feature>
<dbReference type="InterPro" id="IPR019079">
    <property type="entry name" value="Capsule_synth_CapA"/>
</dbReference>
<dbReference type="Gene3D" id="3.30.420.10">
    <property type="entry name" value="Ribonuclease H-like superfamily/Ribonuclease H"/>
    <property type="match status" value="1"/>
</dbReference>
<dbReference type="SUPFAM" id="SSF53098">
    <property type="entry name" value="Ribonuclease H-like"/>
    <property type="match status" value="1"/>
</dbReference>
<dbReference type="PANTHER" id="PTHR28083">
    <property type="entry name" value="GOOD FOR FULL DBP5 ACTIVITY PROTEIN 2"/>
    <property type="match status" value="1"/>
</dbReference>
<dbReference type="Pfam" id="PF21762">
    <property type="entry name" value="DEDDh_C"/>
    <property type="match status" value="1"/>
</dbReference>
<keyword evidence="3" id="KW-1185">Reference proteome</keyword>
<comment type="caution">
    <text evidence="2">The sequence shown here is derived from an EMBL/GenBank/DDBJ whole genome shotgun (WGS) entry which is preliminary data.</text>
</comment>
<protein>
    <recommendedName>
        <fullName evidence="1">Capsule synthesis protein CapA domain-containing protein</fullName>
    </recommendedName>
</protein>
<organism evidence="2 3">
    <name type="scientific">Lecanosticta acicola</name>
    <dbReference type="NCBI Taxonomy" id="111012"/>
    <lineage>
        <taxon>Eukaryota</taxon>
        <taxon>Fungi</taxon>
        <taxon>Dikarya</taxon>
        <taxon>Ascomycota</taxon>
        <taxon>Pezizomycotina</taxon>
        <taxon>Dothideomycetes</taxon>
        <taxon>Dothideomycetidae</taxon>
        <taxon>Mycosphaerellales</taxon>
        <taxon>Mycosphaerellaceae</taxon>
        <taxon>Lecanosticta</taxon>
    </lineage>
</organism>
<dbReference type="EMBL" id="CAVMBE010000009">
    <property type="protein sequence ID" value="CAK3885785.1"/>
    <property type="molecule type" value="Genomic_DNA"/>
</dbReference>
<dbReference type="InterPro" id="IPR036397">
    <property type="entry name" value="RNaseH_sf"/>
</dbReference>
<sequence>MAALRIEFAGTSYGSLNDLRDIILQQDVTLIALDTEFKGKNLSEIGITQVRARDLASAQPGPYCRNWVSMFRNYHIVVTGHKNRNIKTALFARSNYASPSAAREMLLDIFRAAGAESSTGSVVLVGQSLTSDLSMIQDSLSLSLRNSAITGVTVARLFDTLAIGKHAKKAGARLPALNLSAMVRALGIEEKYWNGGGIVGWHNASNDAAYTMAALLLFAVRWEDIIDTGIEFDRQFGPVPKGDPNLTNLETFVRTHGCEWHDKVFNYRMHPENIRAHRASNVHYAGVANNHTLDSGETGLTETIKAVQQAGIAFAGPGKDEVEATRPAIRSLPSSDSSQPPYKVCIWAASFPPRD</sequence>
<dbReference type="Pfam" id="PF09587">
    <property type="entry name" value="PGA_cap"/>
    <property type="match status" value="1"/>
</dbReference>
<proteinExistence type="predicted"/>
<evidence type="ECO:0000259" key="1">
    <source>
        <dbReference type="SMART" id="SM00854"/>
    </source>
</evidence>
<accession>A0AAI8YUH2</accession>
<dbReference type="PANTHER" id="PTHR28083:SF1">
    <property type="entry name" value="GOOD FOR FULL DBP5 ACTIVITY PROTEIN 2"/>
    <property type="match status" value="1"/>
</dbReference>
<dbReference type="GO" id="GO:0005634">
    <property type="term" value="C:nucleus"/>
    <property type="evidence" value="ECO:0007669"/>
    <property type="project" value="TreeGrafter"/>
</dbReference>
<name>A0AAI8YUH2_9PEZI</name>
<gene>
    <name evidence="2" type="ORF">LECACI_7A002223</name>
</gene>
<dbReference type="AlphaFoldDB" id="A0AAI8YUH2"/>
<evidence type="ECO:0000313" key="2">
    <source>
        <dbReference type="EMBL" id="CAK3885785.1"/>
    </source>
</evidence>
<reference evidence="2" key="1">
    <citation type="submission" date="2023-11" db="EMBL/GenBank/DDBJ databases">
        <authorList>
            <person name="Alioto T."/>
            <person name="Alioto T."/>
            <person name="Gomez Garrido J."/>
        </authorList>
    </citation>
    <scope>NUCLEOTIDE SEQUENCE</scope>
</reference>
<evidence type="ECO:0000313" key="3">
    <source>
        <dbReference type="Proteomes" id="UP001296104"/>
    </source>
</evidence>
<dbReference type="GO" id="GO:0003676">
    <property type="term" value="F:nucleic acid binding"/>
    <property type="evidence" value="ECO:0007669"/>
    <property type="project" value="InterPro"/>
</dbReference>
<dbReference type="SMART" id="SM00854">
    <property type="entry name" value="PGA_cap"/>
    <property type="match status" value="1"/>
</dbReference>